<dbReference type="Pfam" id="PF01498">
    <property type="entry name" value="HTH_Tnp_Tc3_2"/>
    <property type="match status" value="1"/>
</dbReference>
<name>A0A420NZY5_FUSOX</name>
<dbReference type="InterPro" id="IPR002492">
    <property type="entry name" value="Transposase_Tc1-like"/>
</dbReference>
<dbReference type="GO" id="GO:0015074">
    <property type="term" value="P:DNA integration"/>
    <property type="evidence" value="ECO:0007669"/>
    <property type="project" value="InterPro"/>
</dbReference>
<organism evidence="2 3">
    <name type="scientific">Fusarium oxysporum</name>
    <name type="common">Fusarium vascular wilt</name>
    <dbReference type="NCBI Taxonomy" id="5507"/>
    <lineage>
        <taxon>Eukaryota</taxon>
        <taxon>Fungi</taxon>
        <taxon>Dikarya</taxon>
        <taxon>Ascomycota</taxon>
        <taxon>Pezizomycotina</taxon>
        <taxon>Sordariomycetes</taxon>
        <taxon>Hypocreomycetidae</taxon>
        <taxon>Hypocreales</taxon>
        <taxon>Nectriaceae</taxon>
        <taxon>Fusarium</taxon>
        <taxon>Fusarium oxysporum species complex</taxon>
    </lineage>
</organism>
<dbReference type="PANTHER" id="PTHR23022:SF119">
    <property type="entry name" value="TC1-LIKE TRANSPOSASE DDE DOMAIN-CONTAINING PROTEIN"/>
    <property type="match status" value="1"/>
</dbReference>
<evidence type="ECO:0000313" key="2">
    <source>
        <dbReference type="EMBL" id="RKK85862.1"/>
    </source>
</evidence>
<dbReference type="GO" id="GO:0006313">
    <property type="term" value="P:DNA transposition"/>
    <property type="evidence" value="ECO:0007669"/>
    <property type="project" value="InterPro"/>
</dbReference>
<dbReference type="VEuPathDB" id="FungiDB:HZS61_008578"/>
<dbReference type="InterPro" id="IPR052338">
    <property type="entry name" value="Transposase_5"/>
</dbReference>
<dbReference type="VEuPathDB" id="FungiDB:FOMG_12583"/>
<dbReference type="AlphaFoldDB" id="A0A420NZY5"/>
<comment type="caution">
    <text evidence="2">The sequence shown here is derived from an EMBL/GenBank/DDBJ whole genome shotgun (WGS) entry which is preliminary data.</text>
</comment>
<sequence length="412" mass="47921">MPTDIATRALVVTLKAPAGAAKTTAEIEEITGIPYRTINAIYARAIRQGFEPNERPLRLQDAWLQNAPRSGRPTKQTKETKELIFAKVSIDRYRREKSAADLAGELSLVGIDISKATVTSILKAAGYRKTKPTRKPGLTTKMKKERLEWCLAHQNWTLEDWKSVIWSDETSVILLHRRGGYRIWRKPEERVTRSCIRERWKGSSEFMFWGAFSYDKKGPCHCWKPETKKEKQVADEAIKELNEALEPIMKEQWELTSGLRRLALRNKPGRKPVWNFTKENGKLVREGKGGIDWWRYQQTILIPKLLPFAVECIKERTNTVVQEDKAPAHAHYAQQKVYNAWKVQRLLWCLNSPDLNAIEAAWPWMKRYTTKKGALKSKSEAIHKWEAAWEELPQRKIQEWIERITCTHQKNH</sequence>
<dbReference type="VEuPathDB" id="FungiDB:FOXG_19846"/>
<dbReference type="Proteomes" id="UP000285860">
    <property type="component" value="Unassembled WGS sequence"/>
</dbReference>
<dbReference type="PANTHER" id="PTHR23022">
    <property type="entry name" value="TRANSPOSABLE ELEMENT-RELATED"/>
    <property type="match status" value="1"/>
</dbReference>
<gene>
    <name evidence="2" type="ORF">BFJ68_g17216</name>
</gene>
<proteinExistence type="predicted"/>
<dbReference type="VEuPathDB" id="FungiDB:FOIG_12450"/>
<dbReference type="InterPro" id="IPR036397">
    <property type="entry name" value="RNaseH_sf"/>
</dbReference>
<evidence type="ECO:0000313" key="3">
    <source>
        <dbReference type="Proteomes" id="UP000285860"/>
    </source>
</evidence>
<dbReference type="EMBL" id="MRCY01000463">
    <property type="protein sequence ID" value="RKK85862.1"/>
    <property type="molecule type" value="Genomic_DNA"/>
</dbReference>
<dbReference type="Gene3D" id="3.30.420.10">
    <property type="entry name" value="Ribonuclease H-like superfamily/Ribonuclease H"/>
    <property type="match status" value="2"/>
</dbReference>
<feature type="domain" description="Transposase Tc1-like" evidence="1">
    <location>
        <begin position="92"/>
        <end position="155"/>
    </location>
</feature>
<evidence type="ECO:0000259" key="1">
    <source>
        <dbReference type="Pfam" id="PF01498"/>
    </source>
</evidence>
<dbReference type="GO" id="GO:0003677">
    <property type="term" value="F:DNA binding"/>
    <property type="evidence" value="ECO:0007669"/>
    <property type="project" value="InterPro"/>
</dbReference>
<reference evidence="2 3" key="1">
    <citation type="journal article" date="2018" name="Sci. Rep.">
        <title>Characterisation of pathogen-specific regions and novel effector candidates in Fusarium oxysporum f. sp. cepae.</title>
        <authorList>
            <person name="Armitage A.D."/>
            <person name="Taylor A."/>
            <person name="Sobczyk M.K."/>
            <person name="Baxter L."/>
            <person name="Greenfield B.P."/>
            <person name="Bates H.J."/>
            <person name="Wilson F."/>
            <person name="Jackson A.C."/>
            <person name="Ott S."/>
            <person name="Harrison R.J."/>
            <person name="Clarkson J.P."/>
        </authorList>
    </citation>
    <scope>NUCLEOTIDE SEQUENCE [LARGE SCALE GENOMIC DNA]</scope>
    <source>
        <strain evidence="2 3">Fo_A28</strain>
    </source>
</reference>
<accession>A0A420NZY5</accession>
<protein>
    <recommendedName>
        <fullName evidence="1">Transposase Tc1-like domain-containing protein</fullName>
    </recommendedName>
</protein>